<dbReference type="Proteomes" id="UP001156641">
    <property type="component" value="Unassembled WGS sequence"/>
</dbReference>
<feature type="domain" description="VOC" evidence="2">
    <location>
        <begin position="7"/>
        <end position="144"/>
    </location>
</feature>
<keyword evidence="1" id="KW-0479">Metal-binding</keyword>
<dbReference type="PROSITE" id="PS51819">
    <property type="entry name" value="VOC"/>
    <property type="match status" value="1"/>
</dbReference>
<evidence type="ECO:0000256" key="1">
    <source>
        <dbReference type="ARBA" id="ARBA00022723"/>
    </source>
</evidence>
<name>A0ABQ6AA80_9PROT</name>
<dbReference type="PANTHER" id="PTHR43048">
    <property type="entry name" value="METHYLMALONYL-COA EPIMERASE"/>
    <property type="match status" value="1"/>
</dbReference>
<evidence type="ECO:0000259" key="2">
    <source>
        <dbReference type="PROSITE" id="PS51819"/>
    </source>
</evidence>
<proteinExistence type="predicted"/>
<evidence type="ECO:0000313" key="3">
    <source>
        <dbReference type="EMBL" id="GLR67143.1"/>
    </source>
</evidence>
<dbReference type="EMBL" id="BSOS01000058">
    <property type="protein sequence ID" value="GLR67143.1"/>
    <property type="molecule type" value="Genomic_DNA"/>
</dbReference>
<dbReference type="Gene3D" id="3.10.180.10">
    <property type="entry name" value="2,3-Dihydroxybiphenyl 1,2-Dioxygenase, domain 1"/>
    <property type="match status" value="1"/>
</dbReference>
<organism evidence="3 4">
    <name type="scientific">Acidocella aquatica</name>
    <dbReference type="NCBI Taxonomy" id="1922313"/>
    <lineage>
        <taxon>Bacteria</taxon>
        <taxon>Pseudomonadati</taxon>
        <taxon>Pseudomonadota</taxon>
        <taxon>Alphaproteobacteria</taxon>
        <taxon>Acetobacterales</taxon>
        <taxon>Acidocellaceae</taxon>
        <taxon>Acidocella</taxon>
    </lineage>
</organism>
<dbReference type="InterPro" id="IPR037523">
    <property type="entry name" value="VOC_core"/>
</dbReference>
<comment type="caution">
    <text evidence="3">The sequence shown here is derived from an EMBL/GenBank/DDBJ whole genome shotgun (WGS) entry which is preliminary data.</text>
</comment>
<dbReference type="InterPro" id="IPR051785">
    <property type="entry name" value="MMCE/EMCE_epimerase"/>
</dbReference>
<gene>
    <name evidence="3" type="ORF">GCM10010909_18240</name>
</gene>
<dbReference type="RefSeq" id="WP_284257867.1">
    <property type="nucleotide sequence ID" value="NZ_BSOS01000058.1"/>
</dbReference>
<dbReference type="InterPro" id="IPR029068">
    <property type="entry name" value="Glyas_Bleomycin-R_OHBP_Dase"/>
</dbReference>
<dbReference type="Pfam" id="PF13669">
    <property type="entry name" value="Glyoxalase_4"/>
    <property type="match status" value="1"/>
</dbReference>
<protein>
    <submittedName>
        <fullName evidence="3">Glyoxalase</fullName>
    </submittedName>
</protein>
<evidence type="ECO:0000313" key="4">
    <source>
        <dbReference type="Proteomes" id="UP001156641"/>
    </source>
</evidence>
<dbReference type="SUPFAM" id="SSF54593">
    <property type="entry name" value="Glyoxalase/Bleomycin resistance protein/Dihydroxybiphenyl dioxygenase"/>
    <property type="match status" value="1"/>
</dbReference>
<sequence length="171" mass="18363">MSKLTGPLTQNAFIVRDLEAAITYWTEVIGAGPFFVFPPLEFSAGTLHGAPLIPRFKAAIAYSGDLNIELIEPEGPSIFQEFLDAGGTGVHHNCVMTEDFDTAVASYVARGGEVVQTQDVADGSRLAYVQMHGAVPVIIEVAYLKPAALGLFAALREAAANWDGKTRYLTF</sequence>
<keyword evidence="4" id="KW-1185">Reference proteome</keyword>
<accession>A0ABQ6AA80</accession>
<reference evidence="4" key="1">
    <citation type="journal article" date="2019" name="Int. J. Syst. Evol. Microbiol.">
        <title>The Global Catalogue of Microorganisms (GCM) 10K type strain sequencing project: providing services to taxonomists for standard genome sequencing and annotation.</title>
        <authorList>
            <consortium name="The Broad Institute Genomics Platform"/>
            <consortium name="The Broad Institute Genome Sequencing Center for Infectious Disease"/>
            <person name="Wu L."/>
            <person name="Ma J."/>
        </authorList>
    </citation>
    <scope>NUCLEOTIDE SEQUENCE [LARGE SCALE GENOMIC DNA]</scope>
    <source>
        <strain evidence="4">NBRC 112502</strain>
    </source>
</reference>
<dbReference type="PANTHER" id="PTHR43048:SF3">
    <property type="entry name" value="METHYLMALONYL-COA EPIMERASE, MITOCHONDRIAL"/>
    <property type="match status" value="1"/>
</dbReference>